<dbReference type="OrthoDB" id="3395050at2"/>
<reference evidence="1 2" key="1">
    <citation type="journal article" date="2013" name="ISME J.">
        <title>Metabolic model for the filamentous 'Candidatus Microthrix parvicella' based on genomic and metagenomic analyses.</title>
        <authorList>
            <person name="Jon McIlroy S."/>
            <person name="Kristiansen R."/>
            <person name="Albertsen M."/>
            <person name="Michael Karst S."/>
            <person name="Rossetti S."/>
            <person name="Lund Nielsen J."/>
            <person name="Tandoi V."/>
            <person name="James Seviour R."/>
            <person name="Nielsen P.H."/>
        </authorList>
    </citation>
    <scope>NUCLEOTIDE SEQUENCE [LARGE SCALE GENOMIC DNA]</scope>
    <source>
        <strain evidence="1 2">RN1</strain>
    </source>
</reference>
<accession>R4Z6Z7</accession>
<sequence length="129" mass="14084">MADVVRLQLPGRVPGHLDVSFDAVAKLAAELARGVDGVAADERSRRRWQLGRGNVHPTRATVTRARDEARIELTVDAWWGTPLADLVVRVRREVSEGLNASLGTNWDPETIVVQLGSLPVRTDPLEGTS</sequence>
<dbReference type="AlphaFoldDB" id="R4Z6Z7"/>
<proteinExistence type="predicted"/>
<protein>
    <recommendedName>
        <fullName evidence="3">Asp23/Gls24 family envelope stress response protein</fullName>
    </recommendedName>
</protein>
<organism evidence="1 2">
    <name type="scientific">Candidatus Neomicrothrix parvicella RN1</name>
    <dbReference type="NCBI Taxonomy" id="1229780"/>
    <lineage>
        <taxon>Bacteria</taxon>
        <taxon>Bacillati</taxon>
        <taxon>Actinomycetota</taxon>
        <taxon>Acidimicrobiia</taxon>
        <taxon>Acidimicrobiales</taxon>
        <taxon>Microthrixaceae</taxon>
        <taxon>Candidatus Neomicrothrix</taxon>
    </lineage>
</organism>
<comment type="caution">
    <text evidence="1">The sequence shown here is derived from an EMBL/GenBank/DDBJ whole genome shotgun (WGS) entry which is preliminary data.</text>
</comment>
<gene>
    <name evidence="1" type="ORF">BN381_50104</name>
</gene>
<evidence type="ECO:0000313" key="2">
    <source>
        <dbReference type="Proteomes" id="UP000018291"/>
    </source>
</evidence>
<evidence type="ECO:0008006" key="3">
    <source>
        <dbReference type="Google" id="ProtNLM"/>
    </source>
</evidence>
<evidence type="ECO:0000313" key="1">
    <source>
        <dbReference type="EMBL" id="CCM64962.1"/>
    </source>
</evidence>
<dbReference type="HOGENOM" id="CLU_1944788_0_0_11"/>
<keyword evidence="2" id="KW-1185">Reference proteome</keyword>
<dbReference type="RefSeq" id="WP_012229338.1">
    <property type="nucleotide sequence ID" value="NZ_HG422565.1"/>
</dbReference>
<dbReference type="EMBL" id="CANL01000045">
    <property type="protein sequence ID" value="CCM64962.1"/>
    <property type="molecule type" value="Genomic_DNA"/>
</dbReference>
<name>R4Z6Z7_9ACTN</name>
<dbReference type="STRING" id="1229780.BN381_50104"/>
<dbReference type="Proteomes" id="UP000018291">
    <property type="component" value="Unassembled WGS sequence"/>
</dbReference>